<dbReference type="AlphaFoldDB" id="A0AAD7G0E9"/>
<gene>
    <name evidence="2" type="ORF">B0H17DRAFT_1214391</name>
</gene>
<feature type="chain" id="PRO_5042030992" evidence="1">
    <location>
        <begin position="35"/>
        <end position="81"/>
    </location>
</feature>
<evidence type="ECO:0000256" key="1">
    <source>
        <dbReference type="SAM" id="SignalP"/>
    </source>
</evidence>
<reference evidence="2" key="1">
    <citation type="submission" date="2023-03" db="EMBL/GenBank/DDBJ databases">
        <title>Massive genome expansion in bonnet fungi (Mycena s.s.) driven by repeated elements and novel gene families across ecological guilds.</title>
        <authorList>
            <consortium name="Lawrence Berkeley National Laboratory"/>
            <person name="Harder C.B."/>
            <person name="Miyauchi S."/>
            <person name="Viragh M."/>
            <person name="Kuo A."/>
            <person name="Thoen E."/>
            <person name="Andreopoulos B."/>
            <person name="Lu D."/>
            <person name="Skrede I."/>
            <person name="Drula E."/>
            <person name="Henrissat B."/>
            <person name="Morin E."/>
            <person name="Kohler A."/>
            <person name="Barry K."/>
            <person name="LaButti K."/>
            <person name="Morin E."/>
            <person name="Salamov A."/>
            <person name="Lipzen A."/>
            <person name="Mereny Z."/>
            <person name="Hegedus B."/>
            <person name="Baldrian P."/>
            <person name="Stursova M."/>
            <person name="Weitz H."/>
            <person name="Taylor A."/>
            <person name="Grigoriev I.V."/>
            <person name="Nagy L.G."/>
            <person name="Martin F."/>
            <person name="Kauserud H."/>
        </authorList>
    </citation>
    <scope>NUCLEOTIDE SEQUENCE</scope>
    <source>
        <strain evidence="2">CBHHK067</strain>
    </source>
</reference>
<proteinExistence type="predicted"/>
<protein>
    <submittedName>
        <fullName evidence="2">Uncharacterized protein</fullName>
    </submittedName>
</protein>
<evidence type="ECO:0000313" key="2">
    <source>
        <dbReference type="EMBL" id="KAJ7654296.1"/>
    </source>
</evidence>
<dbReference type="EMBL" id="JARKIE010000323">
    <property type="protein sequence ID" value="KAJ7654296.1"/>
    <property type="molecule type" value="Genomic_DNA"/>
</dbReference>
<accession>A0AAD7G0E9</accession>
<name>A0AAD7G0E9_MYCRO</name>
<feature type="signal peptide" evidence="1">
    <location>
        <begin position="1"/>
        <end position="34"/>
    </location>
</feature>
<keyword evidence="1" id="KW-0732">Signal</keyword>
<sequence>MGVESPFPQLTKPNHPKLFFFKALLLALVPATLAVDHAFTIGLNNALSFTPDTVVADIGAPMKQIPADITYDQLLANAKAS</sequence>
<evidence type="ECO:0000313" key="3">
    <source>
        <dbReference type="Proteomes" id="UP001221757"/>
    </source>
</evidence>
<dbReference type="Proteomes" id="UP001221757">
    <property type="component" value="Unassembled WGS sequence"/>
</dbReference>
<organism evidence="2 3">
    <name type="scientific">Mycena rosella</name>
    <name type="common">Pink bonnet</name>
    <name type="synonym">Agaricus rosellus</name>
    <dbReference type="NCBI Taxonomy" id="1033263"/>
    <lineage>
        <taxon>Eukaryota</taxon>
        <taxon>Fungi</taxon>
        <taxon>Dikarya</taxon>
        <taxon>Basidiomycota</taxon>
        <taxon>Agaricomycotina</taxon>
        <taxon>Agaricomycetes</taxon>
        <taxon>Agaricomycetidae</taxon>
        <taxon>Agaricales</taxon>
        <taxon>Marasmiineae</taxon>
        <taxon>Mycenaceae</taxon>
        <taxon>Mycena</taxon>
    </lineage>
</organism>
<keyword evidence="3" id="KW-1185">Reference proteome</keyword>
<comment type="caution">
    <text evidence="2">The sequence shown here is derived from an EMBL/GenBank/DDBJ whole genome shotgun (WGS) entry which is preliminary data.</text>
</comment>